<name>A0A0M4JWL0_9MOLU</name>
<accession>A0A0M4JWL0</accession>
<dbReference type="STRING" id="362837.SCANT_v1c04490"/>
<dbReference type="RefSeq" id="WP_158500852.1">
    <property type="nucleotide sequence ID" value="NZ_CP012622.1"/>
</dbReference>
<dbReference type="KEGG" id="scj:SCANT_v1c04490"/>
<organism evidence="1 2">
    <name type="scientific">Spiroplasma cantharicola</name>
    <dbReference type="NCBI Taxonomy" id="362837"/>
    <lineage>
        <taxon>Bacteria</taxon>
        <taxon>Bacillati</taxon>
        <taxon>Mycoplasmatota</taxon>
        <taxon>Mollicutes</taxon>
        <taxon>Entomoplasmatales</taxon>
        <taxon>Spiroplasmataceae</taxon>
        <taxon>Spiroplasma</taxon>
    </lineage>
</organism>
<dbReference type="EMBL" id="CP012622">
    <property type="protein sequence ID" value="ALD66355.1"/>
    <property type="molecule type" value="Genomic_DNA"/>
</dbReference>
<dbReference type="PATRIC" id="fig|362837.3.peg.456"/>
<proteinExistence type="predicted"/>
<evidence type="ECO:0000313" key="1">
    <source>
        <dbReference type="EMBL" id="ALD66355.1"/>
    </source>
</evidence>
<protein>
    <submittedName>
        <fullName evidence="1">Uncharacterized protein</fullName>
    </submittedName>
</protein>
<evidence type="ECO:0000313" key="2">
    <source>
        <dbReference type="Proteomes" id="UP000063919"/>
    </source>
</evidence>
<dbReference type="AlphaFoldDB" id="A0A0M4JWL0"/>
<gene>
    <name evidence="1" type="ORF">SCANT_v1c04490</name>
</gene>
<reference evidence="1 2" key="1">
    <citation type="journal article" date="2015" name="Genome Announc.">
        <title>Complete Genome Sequence of Spiroplasma cantharicola CC-1T (DSM 21588), a Bacterium Isolated from Soldier Beetle (Cantharis carolinus).</title>
        <authorList>
            <person name="Lo W.S."/>
            <person name="Liu P.Y."/>
            <person name="Kuo C.H."/>
        </authorList>
    </citation>
    <scope>NUCLEOTIDE SEQUENCE [LARGE SCALE GENOMIC DNA]</scope>
    <source>
        <strain evidence="1 2">CC-1</strain>
    </source>
</reference>
<dbReference type="Proteomes" id="UP000063919">
    <property type="component" value="Chromosome"/>
</dbReference>
<sequence length="55" mass="6434">MIEKEFKDNTSTLEKELDIEHETNFEITKNLISEIEKAQVKSGSIKIKYKFSIKS</sequence>
<keyword evidence="2" id="KW-1185">Reference proteome</keyword>